<evidence type="ECO:0000256" key="2">
    <source>
        <dbReference type="ARBA" id="ARBA00022670"/>
    </source>
</evidence>
<dbReference type="Gene3D" id="3.90.1680.10">
    <property type="entry name" value="SOS response associated peptidase-like"/>
    <property type="match status" value="1"/>
</dbReference>
<evidence type="ECO:0000256" key="3">
    <source>
        <dbReference type="ARBA" id="ARBA00022763"/>
    </source>
</evidence>
<keyword evidence="4 8" id="KW-0378">Hydrolase</keyword>
<keyword evidence="3" id="KW-0227">DNA damage</keyword>
<name>A0ABR9R1V6_9FIRM</name>
<dbReference type="Proteomes" id="UP000768567">
    <property type="component" value="Unassembled WGS sequence"/>
</dbReference>
<evidence type="ECO:0000313" key="10">
    <source>
        <dbReference type="Proteomes" id="UP000768567"/>
    </source>
</evidence>
<dbReference type="InterPro" id="IPR003738">
    <property type="entry name" value="SRAP"/>
</dbReference>
<keyword evidence="2 8" id="KW-0645">Protease</keyword>
<evidence type="ECO:0000256" key="7">
    <source>
        <dbReference type="ARBA" id="ARBA00023239"/>
    </source>
</evidence>
<proteinExistence type="inferred from homology"/>
<evidence type="ECO:0000256" key="4">
    <source>
        <dbReference type="ARBA" id="ARBA00022801"/>
    </source>
</evidence>
<keyword evidence="7" id="KW-0456">Lyase</keyword>
<evidence type="ECO:0000256" key="1">
    <source>
        <dbReference type="ARBA" id="ARBA00008136"/>
    </source>
</evidence>
<dbReference type="InterPro" id="IPR036590">
    <property type="entry name" value="SRAP-like"/>
</dbReference>
<comment type="caution">
    <text evidence="9">The sequence shown here is derived from an EMBL/GenBank/DDBJ whole genome shotgun (WGS) entry which is preliminary data.</text>
</comment>
<keyword evidence="6" id="KW-0238">DNA-binding</keyword>
<evidence type="ECO:0000256" key="5">
    <source>
        <dbReference type="ARBA" id="ARBA00023124"/>
    </source>
</evidence>
<organism evidence="9 10">
    <name type="scientific">Gemmiger gallinarum</name>
    <dbReference type="NCBI Taxonomy" id="2779354"/>
    <lineage>
        <taxon>Bacteria</taxon>
        <taxon>Bacillati</taxon>
        <taxon>Bacillota</taxon>
        <taxon>Clostridia</taxon>
        <taxon>Eubacteriales</taxon>
        <taxon>Gemmiger</taxon>
    </lineage>
</organism>
<dbReference type="EMBL" id="JADCKC010000001">
    <property type="protein sequence ID" value="MBE5037117.1"/>
    <property type="molecule type" value="Genomic_DNA"/>
</dbReference>
<evidence type="ECO:0000256" key="6">
    <source>
        <dbReference type="ARBA" id="ARBA00023125"/>
    </source>
</evidence>
<dbReference type="PANTHER" id="PTHR13604">
    <property type="entry name" value="DC12-RELATED"/>
    <property type="match status" value="1"/>
</dbReference>
<comment type="similarity">
    <text evidence="1 8">Belongs to the SOS response-associated peptidase family.</text>
</comment>
<evidence type="ECO:0000313" key="9">
    <source>
        <dbReference type="EMBL" id="MBE5037117.1"/>
    </source>
</evidence>
<protein>
    <recommendedName>
        <fullName evidence="8">Abasic site processing protein</fullName>
        <ecNumber evidence="8">3.4.-.-</ecNumber>
    </recommendedName>
</protein>
<accession>A0ABR9R1V6</accession>
<dbReference type="EC" id="3.4.-.-" evidence="8"/>
<dbReference type="Pfam" id="PF02586">
    <property type="entry name" value="SRAP"/>
    <property type="match status" value="1"/>
</dbReference>
<reference evidence="9 10" key="1">
    <citation type="submission" date="2020-10" db="EMBL/GenBank/DDBJ databases">
        <title>ChiBAC.</title>
        <authorList>
            <person name="Zenner C."/>
            <person name="Hitch T.C.A."/>
            <person name="Clavel T."/>
        </authorList>
    </citation>
    <scope>NUCLEOTIDE SEQUENCE [LARGE SCALE GENOMIC DNA]</scope>
    <source>
        <strain evidence="9 10">DSM 109015</strain>
    </source>
</reference>
<keyword evidence="10" id="KW-1185">Reference proteome</keyword>
<evidence type="ECO:0000256" key="8">
    <source>
        <dbReference type="RuleBase" id="RU364100"/>
    </source>
</evidence>
<dbReference type="SUPFAM" id="SSF143081">
    <property type="entry name" value="BB1717-like"/>
    <property type="match status" value="1"/>
</dbReference>
<keyword evidence="5" id="KW-0190">Covalent protein-DNA linkage</keyword>
<gene>
    <name evidence="9" type="ORF">INF35_04885</name>
</gene>
<dbReference type="RefSeq" id="WP_193500370.1">
    <property type="nucleotide sequence ID" value="NZ_JADCKC010000001.1"/>
</dbReference>
<sequence>MCGRYQFSTAVNRALEALARRLERSTGTRPQTGDVAPSSSALIVVQGAAGPKVCLRTWGWTGQNGQIINARAETVTEKPLFRDNFARHRCVIPASSFYEWDGARHPYRFALAGEPLYLAGICNAEGRFVILTTAPNGCMRPIHDRMPLILRPEEVRPWLGDTGAALALLGKIPPELSRESLDGQLRLDELA</sequence>
<dbReference type="PANTHER" id="PTHR13604:SF0">
    <property type="entry name" value="ABASIC SITE PROCESSING PROTEIN HMCES"/>
    <property type="match status" value="1"/>
</dbReference>